<keyword evidence="1" id="KW-0812">Transmembrane</keyword>
<gene>
    <name evidence="2" type="ORF">L596_023137</name>
</gene>
<organism evidence="2 3">
    <name type="scientific">Steinernema carpocapsae</name>
    <name type="common">Entomopathogenic nematode</name>
    <dbReference type="NCBI Taxonomy" id="34508"/>
    <lineage>
        <taxon>Eukaryota</taxon>
        <taxon>Metazoa</taxon>
        <taxon>Ecdysozoa</taxon>
        <taxon>Nematoda</taxon>
        <taxon>Chromadorea</taxon>
        <taxon>Rhabditida</taxon>
        <taxon>Tylenchina</taxon>
        <taxon>Panagrolaimomorpha</taxon>
        <taxon>Strongyloidoidea</taxon>
        <taxon>Steinernematidae</taxon>
        <taxon>Steinernema</taxon>
    </lineage>
</organism>
<evidence type="ECO:0000313" key="2">
    <source>
        <dbReference type="EMBL" id="TKR66910.1"/>
    </source>
</evidence>
<feature type="transmembrane region" description="Helical" evidence="1">
    <location>
        <begin position="12"/>
        <end position="34"/>
    </location>
</feature>
<keyword evidence="1" id="KW-1133">Transmembrane helix</keyword>
<evidence type="ECO:0000256" key="1">
    <source>
        <dbReference type="SAM" id="Phobius"/>
    </source>
</evidence>
<reference evidence="2 3" key="2">
    <citation type="journal article" date="2019" name="G3 (Bethesda)">
        <title>Hybrid Assembly of the Genome of the Entomopathogenic Nematode Steinernema carpocapsae Identifies the X-Chromosome.</title>
        <authorList>
            <person name="Serra L."/>
            <person name="Macchietto M."/>
            <person name="Macias-Munoz A."/>
            <person name="McGill C.J."/>
            <person name="Rodriguez I.M."/>
            <person name="Rodriguez B."/>
            <person name="Murad R."/>
            <person name="Mortazavi A."/>
        </authorList>
    </citation>
    <scope>NUCLEOTIDE SEQUENCE [LARGE SCALE GENOMIC DNA]</scope>
    <source>
        <strain evidence="2 3">ALL</strain>
    </source>
</reference>
<protein>
    <submittedName>
        <fullName evidence="2">Uncharacterized protein</fullName>
    </submittedName>
</protein>
<keyword evidence="3" id="KW-1185">Reference proteome</keyword>
<sequence>MYTKATFEIPDYFGVIVAFFWFCGVTWLFSITFLKYFFAEKRKPTTNSVMEILEGNPRNPRVRRTARRSSRQKKKPLELLKFNVNKVKI</sequence>
<name>A0A4U5MCR9_STECR</name>
<proteinExistence type="predicted"/>
<comment type="caution">
    <text evidence="2">The sequence shown here is derived from an EMBL/GenBank/DDBJ whole genome shotgun (WGS) entry which is preliminary data.</text>
</comment>
<keyword evidence="1" id="KW-0472">Membrane</keyword>
<dbReference type="AlphaFoldDB" id="A0A4U5MCR9"/>
<dbReference type="EMBL" id="AZBU02000008">
    <property type="protein sequence ID" value="TKR66910.1"/>
    <property type="molecule type" value="Genomic_DNA"/>
</dbReference>
<dbReference type="Proteomes" id="UP000298663">
    <property type="component" value="Unassembled WGS sequence"/>
</dbReference>
<reference evidence="2 3" key="1">
    <citation type="journal article" date="2015" name="Genome Biol.">
        <title>Comparative genomics of Steinernema reveals deeply conserved gene regulatory networks.</title>
        <authorList>
            <person name="Dillman A.R."/>
            <person name="Macchietto M."/>
            <person name="Porter C.F."/>
            <person name="Rogers A."/>
            <person name="Williams B."/>
            <person name="Antoshechkin I."/>
            <person name="Lee M.M."/>
            <person name="Goodwin Z."/>
            <person name="Lu X."/>
            <person name="Lewis E.E."/>
            <person name="Goodrich-Blair H."/>
            <person name="Stock S.P."/>
            <person name="Adams B.J."/>
            <person name="Sternberg P.W."/>
            <person name="Mortazavi A."/>
        </authorList>
    </citation>
    <scope>NUCLEOTIDE SEQUENCE [LARGE SCALE GENOMIC DNA]</scope>
    <source>
        <strain evidence="2 3">ALL</strain>
    </source>
</reference>
<evidence type="ECO:0000313" key="3">
    <source>
        <dbReference type="Proteomes" id="UP000298663"/>
    </source>
</evidence>
<accession>A0A4U5MCR9</accession>